<dbReference type="EC" id="3.1.4.52" evidence="1"/>
<keyword evidence="3" id="KW-0812">Transmembrane</keyword>
<dbReference type="SUPFAM" id="SSF141868">
    <property type="entry name" value="EAL domain-like"/>
    <property type="match status" value="1"/>
</dbReference>
<feature type="domain" description="GGDEF" evidence="5">
    <location>
        <begin position="313"/>
        <end position="451"/>
    </location>
</feature>
<dbReference type="CDD" id="cd01948">
    <property type="entry name" value="EAL"/>
    <property type="match status" value="1"/>
</dbReference>
<gene>
    <name evidence="6" type="ORF">F5I99_17460</name>
</gene>
<feature type="domain" description="EAL" evidence="4">
    <location>
        <begin position="460"/>
        <end position="713"/>
    </location>
</feature>
<dbReference type="Pfam" id="PF00990">
    <property type="entry name" value="GGDEF"/>
    <property type="match status" value="1"/>
</dbReference>
<dbReference type="InterPro" id="IPR001633">
    <property type="entry name" value="EAL_dom"/>
</dbReference>
<dbReference type="EMBL" id="CP044222">
    <property type="protein sequence ID" value="QEW08137.1"/>
    <property type="molecule type" value="Genomic_DNA"/>
</dbReference>
<dbReference type="Gene3D" id="3.30.70.270">
    <property type="match status" value="1"/>
</dbReference>
<keyword evidence="2" id="KW-0973">c-di-GMP</keyword>
<protein>
    <recommendedName>
        <fullName evidence="1">cyclic-guanylate-specific phosphodiesterase</fullName>
        <ecNumber evidence="1">3.1.4.52</ecNumber>
    </recommendedName>
</protein>
<dbReference type="Proteomes" id="UP000325606">
    <property type="component" value="Chromosome"/>
</dbReference>
<keyword evidence="7" id="KW-1185">Reference proteome</keyword>
<dbReference type="SUPFAM" id="SSF55073">
    <property type="entry name" value="Nucleotide cyclase"/>
    <property type="match status" value="1"/>
</dbReference>
<dbReference type="NCBIfam" id="TIGR00254">
    <property type="entry name" value="GGDEF"/>
    <property type="match status" value="1"/>
</dbReference>
<dbReference type="InterPro" id="IPR000160">
    <property type="entry name" value="GGDEF_dom"/>
</dbReference>
<keyword evidence="3" id="KW-1133">Transmembrane helix</keyword>
<dbReference type="SMART" id="SM00267">
    <property type="entry name" value="GGDEF"/>
    <property type="match status" value="1"/>
</dbReference>
<feature type="transmembrane region" description="Helical" evidence="3">
    <location>
        <begin position="191"/>
        <end position="215"/>
    </location>
</feature>
<dbReference type="InterPro" id="IPR029787">
    <property type="entry name" value="Nucleotide_cyclase"/>
</dbReference>
<dbReference type="RefSeq" id="WP_151058256.1">
    <property type="nucleotide sequence ID" value="NZ_CP044222.1"/>
</dbReference>
<evidence type="ECO:0000259" key="5">
    <source>
        <dbReference type="PROSITE" id="PS50887"/>
    </source>
</evidence>
<sequence>MRAGKTVLLMFLLPAVLMLVLSLLIGLFSLNSLKSQYIESSDVQADDLQTLHKESTFKRDISELHSRVVAVLDGARKHQFTDIQLYREHSQVVNDLAAIELLVKSLAESNLLREVNHNSVQGLQQSFSAYRSLVIMATEIAAIDPDTADSFFLQAQASFNEFSVFTGRISMLLTDRTMLREHQARIRHERAFLQIFIFSLAGAVVVLLMVFVIAFRISGHVRDIADALSKLSYNTQTELRLPAIEHLKNSSRGEFGRIARVLLGFRDDMVRRIQAEQENHRLIFYDALTGLPNRRLLQEQLQYSAGASSRVSNYHALLWLDIDRFKTINDIRGHQAGDQLLVMIAGSMRLLLKEGDLLARVGGDEFAILLELPQRLKSEAAMEAERVALDICASVAKTYEVEGHSHYLTASIGIVLFSDKTLSSDDLLNQAEVAKYQAKDAGRNTVCFYDPNIQAEINRRAELEGELRTAIEHQELRLFYQLQYDQEARPVGAEALLRWQHPQRGLVSPADFIPLAEETGLIITMGEWVLVTACELLAQWQEDEQTRDLQLAVNVSAKQFRQPKFVEMVLQILQQTGARADQLKLELTESAVLEDIEQAIQKMQQLRGQGVTFAMDDFGTGYSSLQYLKRLPLDQIKIDQSFVRDIVADPDDAVIIRTIIAMGQALSIEVIAEGVETAEQRDLLLSYGCLRYQGYLFARPRPISECMMLLKTE</sequence>
<proteinExistence type="predicted"/>
<dbReference type="FunFam" id="3.20.20.450:FF:000001">
    <property type="entry name" value="Cyclic di-GMP phosphodiesterase yahA"/>
    <property type="match status" value="1"/>
</dbReference>
<dbReference type="GO" id="GO:0071111">
    <property type="term" value="F:cyclic-guanylate-specific phosphodiesterase activity"/>
    <property type="evidence" value="ECO:0007669"/>
    <property type="project" value="UniProtKB-EC"/>
</dbReference>
<dbReference type="PANTHER" id="PTHR44757">
    <property type="entry name" value="DIGUANYLATE CYCLASE DGCP"/>
    <property type="match status" value="1"/>
</dbReference>
<evidence type="ECO:0000313" key="7">
    <source>
        <dbReference type="Proteomes" id="UP000325606"/>
    </source>
</evidence>
<dbReference type="InterPro" id="IPR035919">
    <property type="entry name" value="EAL_sf"/>
</dbReference>
<dbReference type="PROSITE" id="PS50883">
    <property type="entry name" value="EAL"/>
    <property type="match status" value="1"/>
</dbReference>
<evidence type="ECO:0000256" key="3">
    <source>
        <dbReference type="SAM" id="Phobius"/>
    </source>
</evidence>
<dbReference type="InterPro" id="IPR043128">
    <property type="entry name" value="Rev_trsase/Diguanyl_cyclase"/>
</dbReference>
<dbReference type="KEGG" id="nik:F5I99_17460"/>
<dbReference type="CDD" id="cd01949">
    <property type="entry name" value="GGDEF"/>
    <property type="match status" value="1"/>
</dbReference>
<dbReference type="InterPro" id="IPR052155">
    <property type="entry name" value="Biofilm_reg_signaling"/>
</dbReference>
<evidence type="ECO:0000313" key="6">
    <source>
        <dbReference type="EMBL" id="QEW08137.1"/>
    </source>
</evidence>
<name>A0A5J6LHN3_9GAMM</name>
<dbReference type="PANTHER" id="PTHR44757:SF2">
    <property type="entry name" value="BIOFILM ARCHITECTURE MAINTENANCE PROTEIN MBAA"/>
    <property type="match status" value="1"/>
</dbReference>
<evidence type="ECO:0000259" key="4">
    <source>
        <dbReference type="PROSITE" id="PS50883"/>
    </source>
</evidence>
<organism evidence="6 7">
    <name type="scientific">Nitrincola iocasae</name>
    <dbReference type="NCBI Taxonomy" id="2614693"/>
    <lineage>
        <taxon>Bacteria</taxon>
        <taxon>Pseudomonadati</taxon>
        <taxon>Pseudomonadota</taxon>
        <taxon>Gammaproteobacteria</taxon>
        <taxon>Oceanospirillales</taxon>
        <taxon>Oceanospirillaceae</taxon>
        <taxon>Nitrincola</taxon>
    </lineage>
</organism>
<reference evidence="6 7" key="1">
    <citation type="submission" date="2019-09" db="EMBL/GenBank/DDBJ databases">
        <title>Nitrincola iocasae sp. nov., a bacterium isolated from the sediment collected at a cold seep field in South China Sea.</title>
        <authorList>
            <person name="Zhang H."/>
            <person name="Wang H."/>
            <person name="Li C."/>
        </authorList>
    </citation>
    <scope>NUCLEOTIDE SEQUENCE [LARGE SCALE GENOMIC DNA]</scope>
    <source>
        <strain evidence="6 7">KXZD1103</strain>
    </source>
</reference>
<dbReference type="Pfam" id="PF00563">
    <property type="entry name" value="EAL"/>
    <property type="match status" value="1"/>
</dbReference>
<feature type="transmembrane region" description="Helical" evidence="3">
    <location>
        <begin position="6"/>
        <end position="30"/>
    </location>
</feature>
<keyword evidence="3" id="KW-0472">Membrane</keyword>
<dbReference type="PROSITE" id="PS50887">
    <property type="entry name" value="GGDEF"/>
    <property type="match status" value="1"/>
</dbReference>
<evidence type="ECO:0000256" key="1">
    <source>
        <dbReference type="ARBA" id="ARBA00012282"/>
    </source>
</evidence>
<evidence type="ECO:0000256" key="2">
    <source>
        <dbReference type="ARBA" id="ARBA00022636"/>
    </source>
</evidence>
<dbReference type="AlphaFoldDB" id="A0A5J6LHN3"/>
<dbReference type="SMART" id="SM00052">
    <property type="entry name" value="EAL"/>
    <property type="match status" value="1"/>
</dbReference>
<dbReference type="Gene3D" id="3.20.20.450">
    <property type="entry name" value="EAL domain"/>
    <property type="match status" value="1"/>
</dbReference>
<accession>A0A5J6LHN3</accession>